<dbReference type="Proteomes" id="UP000240418">
    <property type="component" value="Unassembled WGS sequence"/>
</dbReference>
<dbReference type="GO" id="GO:0005576">
    <property type="term" value="C:extracellular region"/>
    <property type="evidence" value="ECO:0007669"/>
    <property type="project" value="UniProtKB-SubCell"/>
</dbReference>
<dbReference type="Gene3D" id="2.170.16.10">
    <property type="entry name" value="Hedgehog/Intein (Hint) domain"/>
    <property type="match status" value="1"/>
</dbReference>
<dbReference type="InterPro" id="IPR050557">
    <property type="entry name" value="RTX_toxin/Mannuronan_C5-epim"/>
</dbReference>
<dbReference type="PANTHER" id="PTHR38340:SF1">
    <property type="entry name" value="S-LAYER PROTEIN"/>
    <property type="match status" value="1"/>
</dbReference>
<dbReference type="AlphaFoldDB" id="A0A2P8F869"/>
<evidence type="ECO:0000256" key="2">
    <source>
        <dbReference type="ARBA" id="ARBA00022525"/>
    </source>
</evidence>
<dbReference type="InterPro" id="IPR036844">
    <property type="entry name" value="Hint_dom_sf"/>
</dbReference>
<dbReference type="SUPFAM" id="SSF51294">
    <property type="entry name" value="Hedgehog/intein (Hint) domain"/>
    <property type="match status" value="1"/>
</dbReference>
<keyword evidence="2" id="KW-0964">Secreted</keyword>
<evidence type="ECO:0000313" key="5">
    <source>
        <dbReference type="EMBL" id="PSL17899.1"/>
    </source>
</evidence>
<evidence type="ECO:0000259" key="4">
    <source>
        <dbReference type="Pfam" id="PF13403"/>
    </source>
</evidence>
<evidence type="ECO:0000313" key="6">
    <source>
        <dbReference type="Proteomes" id="UP000240418"/>
    </source>
</evidence>
<comment type="caution">
    <text evidence="5">The sequence shown here is derived from an EMBL/GenBank/DDBJ whole genome shotgun (WGS) entry which is preliminary data.</text>
</comment>
<protein>
    <submittedName>
        <fullName evidence="5">Ca2+-binding RTX toxin-like protein</fullName>
    </submittedName>
</protein>
<organism evidence="5 6">
    <name type="scientific">Shimia abyssi</name>
    <dbReference type="NCBI Taxonomy" id="1662395"/>
    <lineage>
        <taxon>Bacteria</taxon>
        <taxon>Pseudomonadati</taxon>
        <taxon>Pseudomonadota</taxon>
        <taxon>Alphaproteobacteria</taxon>
        <taxon>Rhodobacterales</taxon>
        <taxon>Roseobacteraceae</taxon>
    </lineage>
</organism>
<dbReference type="InterPro" id="IPR006141">
    <property type="entry name" value="Intein_N"/>
</dbReference>
<dbReference type="InterPro" id="IPR011049">
    <property type="entry name" value="Serralysin-like_metalloprot_C"/>
</dbReference>
<feature type="domain" description="Hedgehog/Intein (Hint)" evidence="4">
    <location>
        <begin position="453"/>
        <end position="598"/>
    </location>
</feature>
<gene>
    <name evidence="5" type="ORF">CLV88_114111</name>
</gene>
<evidence type="ECO:0000256" key="3">
    <source>
        <dbReference type="SAM" id="MobiDB-lite"/>
    </source>
</evidence>
<dbReference type="Pfam" id="PF13403">
    <property type="entry name" value="Hint_2"/>
    <property type="match status" value="1"/>
</dbReference>
<dbReference type="Gene3D" id="2.150.10.10">
    <property type="entry name" value="Serralysin-like metalloprotease, C-terminal"/>
    <property type="match status" value="2"/>
</dbReference>
<dbReference type="InterPro" id="IPR018511">
    <property type="entry name" value="Hemolysin-typ_Ca-bd_CS"/>
</dbReference>
<feature type="region of interest" description="Disordered" evidence="3">
    <location>
        <begin position="1"/>
        <end position="69"/>
    </location>
</feature>
<dbReference type="SUPFAM" id="SSF51120">
    <property type="entry name" value="beta-Roll"/>
    <property type="match status" value="2"/>
</dbReference>
<sequence>MADPTGPGIVDGTENDDNIDVGFTDSEGDSVTNGDDVISSGDGDDSIQAGEGDDTIFGGMGNDTVLGGDDDDLIVSDTLGPYDGTEAPGDDLVAGEGGNDTVFASAGDDTIYGDYIPGTEPTPTPGGGSRESFNWSDLGSPADGDPIGDGPLVQDTGSVDVTFTQGTNFRVDTNFENDPQLLGGIDGGSETTNPNSSMQSTVDFQERSEYFLDFSDPVEDVQFRVNDIDNDSAVKIRAWDAEGNQIEVVLTTTPTTNLRLENIDGFPGDEAALAGGSSGAADNPDNSVLVEIPGPAARIEIVHLNLDDEPSDVTVTDVFFTSPNTPPPAVDADDLLIGGAGDDMIYGQEGNDTIIGLTGVDQMFGGDDQDTFVYFGPGDTIDGNEGGVDFDSIYLLDVAERVNPGGTTRVEFDADNPENGTITFVDADGNDTGVTRFLNIENIAQEPDGPTIVCFTPGTRILTPMGEVPVEQLQPGDKVVTRDNGLQELRWTGSKRLSGKELMARPQLRPILIKQGALGPNQPERDMMVSPSHRMLLVSQQAELLFDEREVLVAAKHLTHLDGVQQIDTVGVDYIHIMCESHEVVLADGAWSESFQPGEYSINGIDNDQREEIYSLFPELRESEGLENYTAARLTLKRHEAQLIG</sequence>
<dbReference type="EMBL" id="PYGJ01000014">
    <property type="protein sequence ID" value="PSL17899.1"/>
    <property type="molecule type" value="Genomic_DNA"/>
</dbReference>
<keyword evidence="6" id="KW-1185">Reference proteome</keyword>
<dbReference type="InterPro" id="IPR028992">
    <property type="entry name" value="Hedgehog/Intein_dom"/>
</dbReference>
<comment type="subcellular location">
    <subcellularLocation>
        <location evidence="1">Secreted</location>
    </subcellularLocation>
</comment>
<reference evidence="5 6" key="1">
    <citation type="submission" date="2018-03" db="EMBL/GenBank/DDBJ databases">
        <title>Genomic Encyclopedia of Archaeal and Bacterial Type Strains, Phase II (KMG-II): from individual species to whole genera.</title>
        <authorList>
            <person name="Goeker M."/>
        </authorList>
    </citation>
    <scope>NUCLEOTIDE SEQUENCE [LARGE SCALE GENOMIC DNA]</scope>
    <source>
        <strain evidence="5 6">DSM 100673</strain>
    </source>
</reference>
<dbReference type="PANTHER" id="PTHR38340">
    <property type="entry name" value="S-LAYER PROTEIN"/>
    <property type="match status" value="1"/>
</dbReference>
<proteinExistence type="predicted"/>
<dbReference type="GO" id="GO:0005509">
    <property type="term" value="F:calcium ion binding"/>
    <property type="evidence" value="ECO:0007669"/>
    <property type="project" value="InterPro"/>
</dbReference>
<dbReference type="PROSITE" id="PS00330">
    <property type="entry name" value="HEMOLYSIN_CALCIUM"/>
    <property type="match status" value="1"/>
</dbReference>
<accession>A0A2P8F869</accession>
<name>A0A2P8F869_9RHOB</name>
<evidence type="ECO:0000256" key="1">
    <source>
        <dbReference type="ARBA" id="ARBA00004613"/>
    </source>
</evidence>
<dbReference type="Pfam" id="PF00353">
    <property type="entry name" value="HemolysinCabind"/>
    <property type="match status" value="3"/>
</dbReference>
<dbReference type="InterPro" id="IPR001343">
    <property type="entry name" value="Hemolysn_Ca-bd"/>
</dbReference>
<dbReference type="PRINTS" id="PR00313">
    <property type="entry name" value="CABNDNGRPT"/>
</dbReference>
<dbReference type="PROSITE" id="PS50817">
    <property type="entry name" value="INTEIN_N_TER"/>
    <property type="match status" value="1"/>
</dbReference>
<dbReference type="GO" id="GO:0016539">
    <property type="term" value="P:intein-mediated protein splicing"/>
    <property type="evidence" value="ECO:0007669"/>
    <property type="project" value="InterPro"/>
</dbReference>